<name>A0A2T3AS19_AMORE</name>
<proteinExistence type="predicted"/>
<dbReference type="Proteomes" id="UP000241818">
    <property type="component" value="Unassembled WGS sequence"/>
</dbReference>
<dbReference type="EMBL" id="KZ679017">
    <property type="protein sequence ID" value="PSS09148.1"/>
    <property type="molecule type" value="Genomic_DNA"/>
</dbReference>
<keyword evidence="2" id="KW-1185">Reference proteome</keyword>
<reference evidence="1 2" key="1">
    <citation type="journal article" date="2018" name="New Phytol.">
        <title>Comparative genomics and transcriptomics depict ericoid mycorrhizal fungi as versatile saprotrophs and plant mutualists.</title>
        <authorList>
            <person name="Martino E."/>
            <person name="Morin E."/>
            <person name="Grelet G.A."/>
            <person name="Kuo A."/>
            <person name="Kohler A."/>
            <person name="Daghino S."/>
            <person name="Barry K.W."/>
            <person name="Cichocki N."/>
            <person name="Clum A."/>
            <person name="Dockter R.B."/>
            <person name="Hainaut M."/>
            <person name="Kuo R.C."/>
            <person name="LaButti K."/>
            <person name="Lindahl B.D."/>
            <person name="Lindquist E.A."/>
            <person name="Lipzen A."/>
            <person name="Khouja H.R."/>
            <person name="Magnuson J."/>
            <person name="Murat C."/>
            <person name="Ohm R.A."/>
            <person name="Singer S.W."/>
            <person name="Spatafora J.W."/>
            <person name="Wang M."/>
            <person name="Veneault-Fourrey C."/>
            <person name="Henrissat B."/>
            <person name="Grigoriev I.V."/>
            <person name="Martin F.M."/>
            <person name="Perotto S."/>
        </authorList>
    </citation>
    <scope>NUCLEOTIDE SEQUENCE [LARGE SCALE GENOMIC DNA]</scope>
    <source>
        <strain evidence="1 2">ATCC 22711</strain>
    </source>
</reference>
<dbReference type="InParanoid" id="A0A2T3AS19"/>
<organism evidence="1 2">
    <name type="scientific">Amorphotheca resinae ATCC 22711</name>
    <dbReference type="NCBI Taxonomy" id="857342"/>
    <lineage>
        <taxon>Eukaryota</taxon>
        <taxon>Fungi</taxon>
        <taxon>Dikarya</taxon>
        <taxon>Ascomycota</taxon>
        <taxon>Pezizomycotina</taxon>
        <taxon>Leotiomycetes</taxon>
        <taxon>Helotiales</taxon>
        <taxon>Amorphothecaceae</taxon>
        <taxon>Amorphotheca</taxon>
    </lineage>
</organism>
<evidence type="ECO:0000313" key="2">
    <source>
        <dbReference type="Proteomes" id="UP000241818"/>
    </source>
</evidence>
<dbReference type="RefSeq" id="XP_024717446.1">
    <property type="nucleotide sequence ID" value="XM_024863848.1"/>
</dbReference>
<accession>A0A2T3AS19</accession>
<evidence type="ECO:0000313" key="1">
    <source>
        <dbReference type="EMBL" id="PSS09148.1"/>
    </source>
</evidence>
<gene>
    <name evidence="1" type="ORF">M430DRAFT_183508</name>
</gene>
<dbReference type="AlphaFoldDB" id="A0A2T3AS19"/>
<protein>
    <submittedName>
        <fullName evidence="1">Uncharacterized protein</fullName>
    </submittedName>
</protein>
<sequence length="153" mass="16650">MLELGPEQIPDGLEDLEAESRDALPLLCQSHDANLTSIKTNVQHSHDKHRCDVQQNPPCHVMLISLPSNALMTSTDCDVQQDSPPCAHHRPNINHMMLISLPSKPLTTSADAMCNKPFHSPKGSCDANLTLSKSMFSTPKTSANAICNKTSIP</sequence>
<dbReference type="GeneID" id="36571929"/>